<dbReference type="EMBL" id="JAZAVJ010000013">
    <property type="protein sequence ID" value="KAK7422812.1"/>
    <property type="molecule type" value="Genomic_DNA"/>
</dbReference>
<gene>
    <name evidence="2" type="ORF">QQX98_001374</name>
</gene>
<reference evidence="2 3" key="1">
    <citation type="journal article" date="2025" name="Microbiol. Resour. Announc.">
        <title>Draft genome sequences for Neonectria magnoliae and Neonectria punicea, canker pathogens of Liriodendron tulipifera and Acer saccharum in West Virginia.</title>
        <authorList>
            <person name="Petronek H.M."/>
            <person name="Kasson M.T."/>
            <person name="Metheny A.M."/>
            <person name="Stauder C.M."/>
            <person name="Lovett B."/>
            <person name="Lynch S.C."/>
            <person name="Garnas J.R."/>
            <person name="Kasson L.R."/>
            <person name="Stajich J.E."/>
        </authorList>
    </citation>
    <scope>NUCLEOTIDE SEQUENCE [LARGE SCALE GENOMIC DNA]</scope>
    <source>
        <strain evidence="2 3">NRRL 64653</strain>
    </source>
</reference>
<name>A0ABR1HP92_9HYPO</name>
<keyword evidence="1" id="KW-0732">Signal</keyword>
<feature type="chain" id="PRO_5047482272" evidence="1">
    <location>
        <begin position="20"/>
        <end position="157"/>
    </location>
</feature>
<feature type="signal peptide" evidence="1">
    <location>
        <begin position="1"/>
        <end position="19"/>
    </location>
</feature>
<evidence type="ECO:0000313" key="3">
    <source>
        <dbReference type="Proteomes" id="UP001498476"/>
    </source>
</evidence>
<proteinExistence type="predicted"/>
<evidence type="ECO:0000313" key="2">
    <source>
        <dbReference type="EMBL" id="KAK7422812.1"/>
    </source>
</evidence>
<dbReference type="Proteomes" id="UP001498476">
    <property type="component" value="Unassembled WGS sequence"/>
</dbReference>
<sequence>MKPNILISLVLATGSGVSAMHDSKTPVLNPASCFPGMVYCRDPPYNYRCDTTAHLLKDQTFAECEENCSCRSMASVVGGSNPPETVESKPQSDREPCGASCTWGYGWCRDRPYGYRCDTTGRLLQDKWHSSCDQACWCRCTETRPGLAFNHLGKTEL</sequence>
<keyword evidence="3" id="KW-1185">Reference proteome</keyword>
<evidence type="ECO:0000256" key="1">
    <source>
        <dbReference type="SAM" id="SignalP"/>
    </source>
</evidence>
<organism evidence="2 3">
    <name type="scientific">Neonectria punicea</name>
    <dbReference type="NCBI Taxonomy" id="979145"/>
    <lineage>
        <taxon>Eukaryota</taxon>
        <taxon>Fungi</taxon>
        <taxon>Dikarya</taxon>
        <taxon>Ascomycota</taxon>
        <taxon>Pezizomycotina</taxon>
        <taxon>Sordariomycetes</taxon>
        <taxon>Hypocreomycetidae</taxon>
        <taxon>Hypocreales</taxon>
        <taxon>Nectriaceae</taxon>
        <taxon>Neonectria</taxon>
    </lineage>
</organism>
<accession>A0ABR1HP92</accession>
<comment type="caution">
    <text evidence="2">The sequence shown here is derived from an EMBL/GenBank/DDBJ whole genome shotgun (WGS) entry which is preliminary data.</text>
</comment>
<protein>
    <submittedName>
        <fullName evidence="2">Uncharacterized protein</fullName>
    </submittedName>
</protein>